<dbReference type="AlphaFoldDB" id="A0AAN8YHG5"/>
<dbReference type="EMBL" id="JBANQN010000005">
    <property type="protein sequence ID" value="KAK6789358.1"/>
    <property type="molecule type" value="Genomic_DNA"/>
</dbReference>
<name>A0AAN8YHG5_SOLBU</name>
<protein>
    <submittedName>
        <fullName evidence="1">Uncharacterized protein</fullName>
    </submittedName>
</protein>
<evidence type="ECO:0000313" key="1">
    <source>
        <dbReference type="EMBL" id="KAK6789358.1"/>
    </source>
</evidence>
<accession>A0AAN8YHG5</accession>
<comment type="caution">
    <text evidence="1">The sequence shown here is derived from an EMBL/GenBank/DDBJ whole genome shotgun (WGS) entry which is preliminary data.</text>
</comment>
<dbReference type="Proteomes" id="UP001371456">
    <property type="component" value="Unassembled WGS sequence"/>
</dbReference>
<sequence>MEVNKVEENLAFLNIPSSQNLHLTEENIRNQLTHDDDDHKKGRMLVEELEKIIRYKFKNPNLLH</sequence>
<organism evidence="1 2">
    <name type="scientific">Solanum bulbocastanum</name>
    <name type="common">Wild potato</name>
    <dbReference type="NCBI Taxonomy" id="147425"/>
    <lineage>
        <taxon>Eukaryota</taxon>
        <taxon>Viridiplantae</taxon>
        <taxon>Streptophyta</taxon>
        <taxon>Embryophyta</taxon>
        <taxon>Tracheophyta</taxon>
        <taxon>Spermatophyta</taxon>
        <taxon>Magnoliopsida</taxon>
        <taxon>eudicotyledons</taxon>
        <taxon>Gunneridae</taxon>
        <taxon>Pentapetalae</taxon>
        <taxon>asterids</taxon>
        <taxon>lamiids</taxon>
        <taxon>Solanales</taxon>
        <taxon>Solanaceae</taxon>
        <taxon>Solanoideae</taxon>
        <taxon>Solaneae</taxon>
        <taxon>Solanum</taxon>
    </lineage>
</organism>
<reference evidence="1 2" key="1">
    <citation type="submission" date="2024-02" db="EMBL/GenBank/DDBJ databases">
        <title>de novo genome assembly of Solanum bulbocastanum strain 11H21.</title>
        <authorList>
            <person name="Hosaka A.J."/>
        </authorList>
    </citation>
    <scope>NUCLEOTIDE SEQUENCE [LARGE SCALE GENOMIC DNA]</scope>
    <source>
        <tissue evidence="1">Young leaves</tissue>
    </source>
</reference>
<gene>
    <name evidence="1" type="ORF">RDI58_013157</name>
</gene>
<proteinExistence type="predicted"/>
<evidence type="ECO:0000313" key="2">
    <source>
        <dbReference type="Proteomes" id="UP001371456"/>
    </source>
</evidence>
<keyword evidence="2" id="KW-1185">Reference proteome</keyword>